<accession>A0AAW6FH89</accession>
<dbReference type="Proteomes" id="UP001212263">
    <property type="component" value="Unassembled WGS sequence"/>
</dbReference>
<reference evidence="1" key="1">
    <citation type="submission" date="2023-01" db="EMBL/GenBank/DDBJ databases">
        <title>Human gut microbiome strain richness.</title>
        <authorList>
            <person name="Chen-Liaw A."/>
        </authorList>
    </citation>
    <scope>NUCLEOTIDE SEQUENCE</scope>
    <source>
        <strain evidence="1">RTP21484st1_B7_RTP21484_190118</strain>
    </source>
</reference>
<dbReference type="AlphaFoldDB" id="A0AAW6FH89"/>
<organism evidence="1 2">
    <name type="scientific">Odoribacter splanchnicus</name>
    <dbReference type="NCBI Taxonomy" id="28118"/>
    <lineage>
        <taxon>Bacteria</taxon>
        <taxon>Pseudomonadati</taxon>
        <taxon>Bacteroidota</taxon>
        <taxon>Bacteroidia</taxon>
        <taxon>Bacteroidales</taxon>
        <taxon>Odoribacteraceae</taxon>
        <taxon>Odoribacter</taxon>
    </lineage>
</organism>
<protein>
    <submittedName>
        <fullName evidence="1">Uncharacterized protein</fullName>
    </submittedName>
</protein>
<evidence type="ECO:0000313" key="2">
    <source>
        <dbReference type="Proteomes" id="UP001212263"/>
    </source>
</evidence>
<evidence type="ECO:0000313" key="1">
    <source>
        <dbReference type="EMBL" id="MDB9222931.1"/>
    </source>
</evidence>
<comment type="caution">
    <text evidence="1">The sequence shown here is derived from an EMBL/GenBank/DDBJ whole genome shotgun (WGS) entry which is preliminary data.</text>
</comment>
<name>A0AAW6FH89_9BACT</name>
<dbReference type="EMBL" id="JAQMRD010000008">
    <property type="protein sequence ID" value="MDB9222931.1"/>
    <property type="molecule type" value="Genomic_DNA"/>
</dbReference>
<sequence>MQSVIKMPSEGFFQREAVGTLSFDFSDEKFMFKRTWQVVFWGTRNDFGHPKQLAARLKARDGLHSKVVAPESRKRGTKNGKMNAVIYKSAFKKWALLKKE</sequence>
<proteinExistence type="predicted"/>
<dbReference type="RefSeq" id="WP_272054463.1">
    <property type="nucleotide sequence ID" value="NZ_JAQMRB010000011.1"/>
</dbReference>
<gene>
    <name evidence="1" type="ORF">PN645_07915</name>
</gene>